<reference evidence="3" key="1">
    <citation type="journal article" date="2013" name="Genome Announc.">
        <title>Draft genome sequence of the grapevine dieback fungus Eutypa lata UCR-EL1.</title>
        <authorList>
            <person name="Blanco-Ulate B."/>
            <person name="Rolshausen P.E."/>
            <person name="Cantu D."/>
        </authorList>
    </citation>
    <scope>NUCLEOTIDE SEQUENCE [LARGE SCALE GENOMIC DNA]</scope>
    <source>
        <strain evidence="3">UCR-EL1</strain>
    </source>
</reference>
<evidence type="ECO:0000256" key="1">
    <source>
        <dbReference type="SAM" id="MobiDB-lite"/>
    </source>
</evidence>
<organism evidence="2 3">
    <name type="scientific">Eutypa lata (strain UCR-EL1)</name>
    <name type="common">Grapevine dieback disease fungus</name>
    <name type="synonym">Eutypa armeniacae</name>
    <dbReference type="NCBI Taxonomy" id="1287681"/>
    <lineage>
        <taxon>Eukaryota</taxon>
        <taxon>Fungi</taxon>
        <taxon>Dikarya</taxon>
        <taxon>Ascomycota</taxon>
        <taxon>Pezizomycotina</taxon>
        <taxon>Sordariomycetes</taxon>
        <taxon>Xylariomycetidae</taxon>
        <taxon>Xylariales</taxon>
        <taxon>Diatrypaceae</taxon>
        <taxon>Eutypa</taxon>
    </lineage>
</organism>
<dbReference type="Proteomes" id="UP000012174">
    <property type="component" value="Unassembled WGS sequence"/>
</dbReference>
<proteinExistence type="predicted"/>
<dbReference type="KEGG" id="ela:UCREL1_10878"/>
<dbReference type="eggNOG" id="ENOG502SF0B">
    <property type="taxonomic scope" value="Eukaryota"/>
</dbReference>
<sequence length="205" mass="23505">MAFEQTKDFRSATQSSKRFKEHKAKWSLGSRPSPGVQYSIWNPDVFLTGSESQREKIRPDKRLSHGRFQSHNIVKPRNARIAHDIPQSHSRAKCDALTELSDPSNTSRSIHDMLPSLEERRMNGSDNVLYSFDRAETPGKPLSLDVFFKTNPRETEKFVEKEYEILDANGEALKGRKARRDLRRQSPHAIAEEPGLIEDEGFELV</sequence>
<dbReference type="HOGENOM" id="CLU_092479_0_0_1"/>
<feature type="region of interest" description="Disordered" evidence="1">
    <location>
        <begin position="1"/>
        <end position="31"/>
    </location>
</feature>
<evidence type="ECO:0000313" key="3">
    <source>
        <dbReference type="Proteomes" id="UP000012174"/>
    </source>
</evidence>
<feature type="compositionally biased region" description="Acidic residues" evidence="1">
    <location>
        <begin position="195"/>
        <end position="205"/>
    </location>
</feature>
<dbReference type="AlphaFoldDB" id="M7SXA3"/>
<name>M7SXA3_EUTLA</name>
<evidence type="ECO:0000313" key="2">
    <source>
        <dbReference type="EMBL" id="EMR62186.1"/>
    </source>
</evidence>
<dbReference type="OrthoDB" id="5153521at2759"/>
<accession>M7SXA3</accession>
<protein>
    <submittedName>
        <fullName evidence="2">Uncharacterized protein</fullName>
    </submittedName>
</protein>
<keyword evidence="3" id="KW-1185">Reference proteome</keyword>
<dbReference type="EMBL" id="KB707482">
    <property type="protein sequence ID" value="EMR62186.1"/>
    <property type="molecule type" value="Genomic_DNA"/>
</dbReference>
<feature type="region of interest" description="Disordered" evidence="1">
    <location>
        <begin position="175"/>
        <end position="205"/>
    </location>
</feature>
<feature type="compositionally biased region" description="Basic and acidic residues" evidence="1">
    <location>
        <begin position="1"/>
        <end position="10"/>
    </location>
</feature>
<gene>
    <name evidence="2" type="ORF">UCREL1_10878</name>
</gene>
<feature type="compositionally biased region" description="Basic residues" evidence="1">
    <location>
        <begin position="175"/>
        <end position="186"/>
    </location>
</feature>